<dbReference type="AlphaFoldDB" id="A0A7X0JQ02"/>
<comment type="caution">
    <text evidence="7">The sequence shown here is derived from an EMBL/GenBank/DDBJ whole genome shotgun (WGS) entry which is preliminary data.</text>
</comment>
<evidence type="ECO:0000256" key="5">
    <source>
        <dbReference type="ARBA" id="ARBA00023136"/>
    </source>
</evidence>
<evidence type="ECO:0000256" key="6">
    <source>
        <dbReference type="RuleBase" id="RU363076"/>
    </source>
</evidence>
<evidence type="ECO:0000256" key="3">
    <source>
        <dbReference type="ARBA" id="ARBA00022692"/>
    </source>
</evidence>
<dbReference type="EMBL" id="JACHHT010000001">
    <property type="protein sequence ID" value="MBB6520130.1"/>
    <property type="molecule type" value="Genomic_DNA"/>
</dbReference>
<dbReference type="InParanoid" id="A0A7X0JQ02"/>
<gene>
    <name evidence="7" type="ORF">HNR48_000408</name>
</gene>
<evidence type="ECO:0000256" key="1">
    <source>
        <dbReference type="ARBA" id="ARBA00004370"/>
    </source>
</evidence>
<dbReference type="CDD" id="cd06662">
    <property type="entry name" value="SURF1"/>
    <property type="match status" value="1"/>
</dbReference>
<comment type="similarity">
    <text evidence="2 6">Belongs to the SURF1 family.</text>
</comment>
<organism evidence="7 8">
    <name type="scientific">Pseudoteredinibacter isoporae</name>
    <dbReference type="NCBI Taxonomy" id="570281"/>
    <lineage>
        <taxon>Bacteria</taxon>
        <taxon>Pseudomonadati</taxon>
        <taxon>Pseudomonadota</taxon>
        <taxon>Gammaproteobacteria</taxon>
        <taxon>Cellvibrionales</taxon>
        <taxon>Cellvibrionaceae</taxon>
        <taxon>Pseudoteredinibacter</taxon>
    </lineage>
</organism>
<keyword evidence="5 6" id="KW-0472">Membrane</keyword>
<accession>A0A7X0JQ02</accession>
<comment type="subcellular location">
    <subcellularLocation>
        <location evidence="6">Cell membrane</location>
        <topology evidence="6">Multi-pass membrane protein</topology>
    </subcellularLocation>
    <subcellularLocation>
        <location evidence="1">Membrane</location>
    </subcellularLocation>
</comment>
<keyword evidence="6" id="KW-1003">Cell membrane</keyword>
<keyword evidence="3 6" id="KW-0812">Transmembrane</keyword>
<dbReference type="PANTHER" id="PTHR23427">
    <property type="entry name" value="SURFEIT LOCUS PROTEIN"/>
    <property type="match status" value="1"/>
</dbReference>
<evidence type="ECO:0000256" key="2">
    <source>
        <dbReference type="ARBA" id="ARBA00007165"/>
    </source>
</evidence>
<keyword evidence="8" id="KW-1185">Reference proteome</keyword>
<dbReference type="InterPro" id="IPR045214">
    <property type="entry name" value="Surf1/Surf4"/>
</dbReference>
<keyword evidence="4 6" id="KW-1133">Transmembrane helix</keyword>
<evidence type="ECO:0000313" key="7">
    <source>
        <dbReference type="EMBL" id="MBB6520130.1"/>
    </source>
</evidence>
<dbReference type="PANTHER" id="PTHR23427:SF2">
    <property type="entry name" value="SURFEIT LOCUS PROTEIN 1"/>
    <property type="match status" value="1"/>
</dbReference>
<dbReference type="Pfam" id="PF02104">
    <property type="entry name" value="SURF1"/>
    <property type="match status" value="1"/>
</dbReference>
<dbReference type="InterPro" id="IPR002994">
    <property type="entry name" value="Surf1/Shy1"/>
</dbReference>
<sequence>MVVLLPLLISLGFWQLDRATEKEQILTTLEEVKRLPGTRWEANGLESGRLVQATGYFDTDKYWLLDNRIHRGKVGFEVIMPFYTEGNIALVNRGWIEGDLSRRSLPELTTPSGELSIVGRVHIAMENALVDFQSSDGWPKLISSVHLEAMYNNLEQNRAITATDNIIRLQQDSQAALVSDWPAVNVLPQKHIAYAVQWFAMAFALFAMYIIYSSNILVVAGFNNDKSSNKKEAE</sequence>
<dbReference type="Proteomes" id="UP000528457">
    <property type="component" value="Unassembled WGS sequence"/>
</dbReference>
<dbReference type="RefSeq" id="WP_166852171.1">
    <property type="nucleotide sequence ID" value="NZ_JAAONY010000001.1"/>
</dbReference>
<feature type="transmembrane region" description="Helical" evidence="6">
    <location>
        <begin position="198"/>
        <end position="222"/>
    </location>
</feature>
<protein>
    <recommendedName>
        <fullName evidence="6">SURF1-like protein</fullName>
    </recommendedName>
</protein>
<dbReference type="GO" id="GO:0005886">
    <property type="term" value="C:plasma membrane"/>
    <property type="evidence" value="ECO:0007669"/>
    <property type="project" value="UniProtKB-SubCell"/>
</dbReference>
<evidence type="ECO:0000256" key="4">
    <source>
        <dbReference type="ARBA" id="ARBA00022989"/>
    </source>
</evidence>
<name>A0A7X0JQ02_9GAMM</name>
<reference evidence="7 8" key="1">
    <citation type="submission" date="2020-08" db="EMBL/GenBank/DDBJ databases">
        <title>Genomic Encyclopedia of Type Strains, Phase IV (KMG-IV): sequencing the most valuable type-strain genomes for metagenomic binning, comparative biology and taxonomic classification.</title>
        <authorList>
            <person name="Goeker M."/>
        </authorList>
    </citation>
    <scope>NUCLEOTIDE SEQUENCE [LARGE SCALE GENOMIC DNA]</scope>
    <source>
        <strain evidence="7 8">DSM 22368</strain>
    </source>
</reference>
<comment type="caution">
    <text evidence="6">Lacks conserved residue(s) required for the propagation of feature annotation.</text>
</comment>
<dbReference type="PROSITE" id="PS50895">
    <property type="entry name" value="SURF1"/>
    <property type="match status" value="1"/>
</dbReference>
<proteinExistence type="inferred from homology"/>
<evidence type="ECO:0000313" key="8">
    <source>
        <dbReference type="Proteomes" id="UP000528457"/>
    </source>
</evidence>